<dbReference type="EMBL" id="CM042016">
    <property type="protein sequence ID" value="KAI3700110.1"/>
    <property type="molecule type" value="Genomic_DNA"/>
</dbReference>
<name>A0ACB8ZRX9_CICIN</name>
<evidence type="ECO:0000313" key="1">
    <source>
        <dbReference type="EMBL" id="KAI3700110.1"/>
    </source>
</evidence>
<gene>
    <name evidence="1" type="ORF">L2E82_44727</name>
</gene>
<organism evidence="1 2">
    <name type="scientific">Cichorium intybus</name>
    <name type="common">Chicory</name>
    <dbReference type="NCBI Taxonomy" id="13427"/>
    <lineage>
        <taxon>Eukaryota</taxon>
        <taxon>Viridiplantae</taxon>
        <taxon>Streptophyta</taxon>
        <taxon>Embryophyta</taxon>
        <taxon>Tracheophyta</taxon>
        <taxon>Spermatophyta</taxon>
        <taxon>Magnoliopsida</taxon>
        <taxon>eudicotyledons</taxon>
        <taxon>Gunneridae</taxon>
        <taxon>Pentapetalae</taxon>
        <taxon>asterids</taxon>
        <taxon>campanulids</taxon>
        <taxon>Asterales</taxon>
        <taxon>Asteraceae</taxon>
        <taxon>Cichorioideae</taxon>
        <taxon>Cichorieae</taxon>
        <taxon>Cichoriinae</taxon>
        <taxon>Cichorium</taxon>
    </lineage>
</organism>
<reference evidence="2" key="1">
    <citation type="journal article" date="2022" name="Mol. Ecol. Resour.">
        <title>The genomes of chicory, endive, great burdock and yacon provide insights into Asteraceae palaeo-polyploidization history and plant inulin production.</title>
        <authorList>
            <person name="Fan W."/>
            <person name="Wang S."/>
            <person name="Wang H."/>
            <person name="Wang A."/>
            <person name="Jiang F."/>
            <person name="Liu H."/>
            <person name="Zhao H."/>
            <person name="Xu D."/>
            <person name="Zhang Y."/>
        </authorList>
    </citation>
    <scope>NUCLEOTIDE SEQUENCE [LARGE SCALE GENOMIC DNA]</scope>
    <source>
        <strain evidence="2">cv. Punajuju</strain>
    </source>
</reference>
<reference evidence="1 2" key="2">
    <citation type="journal article" date="2022" name="Mol. Ecol. Resour.">
        <title>The genomes of chicory, endive, great burdock and yacon provide insights into Asteraceae paleo-polyploidization history and plant inulin production.</title>
        <authorList>
            <person name="Fan W."/>
            <person name="Wang S."/>
            <person name="Wang H."/>
            <person name="Wang A."/>
            <person name="Jiang F."/>
            <person name="Liu H."/>
            <person name="Zhao H."/>
            <person name="Xu D."/>
            <person name="Zhang Y."/>
        </authorList>
    </citation>
    <scope>NUCLEOTIDE SEQUENCE [LARGE SCALE GENOMIC DNA]</scope>
    <source>
        <strain evidence="2">cv. Punajuju</strain>
        <tissue evidence="1">Leaves</tissue>
    </source>
</reference>
<keyword evidence="2" id="KW-1185">Reference proteome</keyword>
<sequence>MMAKMYEIMNTSQQQTQVNAKAIANMERRIAQMAEDQRRRDNRKLPSNTEVNPNRTQRAGKEHVNSVETEWRSVTMEDLVGKESENKDEKDVQKEEQSTVAGDTRILKEICERNEQIKMPTPVTVRLTVKASEALLGTLPKKEKEPGSPLITVTVDSKHNAATGRPIHKGLTGEVDKCDCQGWRIFLPRGFLGNGVRKSGGCTGTDFGMSIFGDS</sequence>
<dbReference type="Proteomes" id="UP001055811">
    <property type="component" value="Linkage Group LG08"/>
</dbReference>
<evidence type="ECO:0000313" key="2">
    <source>
        <dbReference type="Proteomes" id="UP001055811"/>
    </source>
</evidence>
<proteinExistence type="predicted"/>
<comment type="caution">
    <text evidence="1">The sequence shown here is derived from an EMBL/GenBank/DDBJ whole genome shotgun (WGS) entry which is preliminary data.</text>
</comment>
<protein>
    <submittedName>
        <fullName evidence="1">Uncharacterized protein</fullName>
    </submittedName>
</protein>
<accession>A0ACB8ZRX9</accession>